<dbReference type="Gene3D" id="2.60.120.260">
    <property type="entry name" value="Galactose-binding domain-like"/>
    <property type="match status" value="1"/>
</dbReference>
<dbReference type="Pfam" id="PF17166">
    <property type="entry name" value="DUF5126"/>
    <property type="match status" value="1"/>
</dbReference>
<gene>
    <name evidence="2" type="ORF">PQ465_12150</name>
</gene>
<protein>
    <submittedName>
        <fullName evidence="2">DUF4959 domain-containing protein</fullName>
    </submittedName>
</protein>
<dbReference type="SUPFAM" id="SSF49785">
    <property type="entry name" value="Galactose-binding domain-like"/>
    <property type="match status" value="1"/>
</dbReference>
<evidence type="ECO:0000259" key="1">
    <source>
        <dbReference type="PROSITE" id="PS50022"/>
    </source>
</evidence>
<feature type="domain" description="F5/8 type C" evidence="1">
    <location>
        <begin position="213"/>
        <end position="397"/>
    </location>
</feature>
<sequence>MKNVIINLSWAAMVMVVTLSLFSCEEPVEFRDHFGEDNGAPSMISDIKVENLPGKARITYTLPKSKNLLYVKADYIMGNGKPGTAQASYYQDSLILSGFSDETEKEVSIYTVSRGEVRSEPIVVTVKPLEPPYKKVFESLKIIDAFGGYNLTAQNPDQDNLAIMVMFKNPQNAFEVNNRRSVFTRNAKIESKIRGMEAKNTQMQVYVRDNWGNSSDTLDLAVTPIFEQEIPKSNFKAFRLPGDAPDWPGTQVAYAWDGRTGWPWTIFTHQANGGSNPHMVTIDLGVSAKLSRVYIRPYPEGDRWFFLTTMKRFEIWGATNPNLNGSLDDSWNLIGSYELTKPSGLPYGSDSPTDRVLAAAGFNWDIDLNAAKVRYIRIRCLENFAGGTALSVNEMGVFGTLE</sequence>
<reference evidence="2 3" key="1">
    <citation type="submission" date="2023-02" db="EMBL/GenBank/DDBJ databases">
        <title>Genome sequence of Sphingobacterium sp. KACC 22765.</title>
        <authorList>
            <person name="Kim S."/>
            <person name="Heo J."/>
            <person name="Kwon S.-W."/>
        </authorList>
    </citation>
    <scope>NUCLEOTIDE SEQUENCE [LARGE SCALE GENOMIC DNA]</scope>
    <source>
        <strain evidence="2 3">KACC 22765</strain>
    </source>
</reference>
<dbReference type="InterPro" id="IPR032527">
    <property type="entry name" value="DUF4959"/>
</dbReference>
<proteinExistence type="predicted"/>
<dbReference type="PROSITE" id="PS50022">
    <property type="entry name" value="FA58C_3"/>
    <property type="match status" value="1"/>
</dbReference>
<accession>A0ABY7WBL9</accession>
<name>A0ABY7WBL9_9SPHI</name>
<dbReference type="InterPro" id="IPR032164">
    <property type="entry name" value="DUF5000"/>
</dbReference>
<keyword evidence="3" id="KW-1185">Reference proteome</keyword>
<dbReference type="InterPro" id="IPR000421">
    <property type="entry name" value="FA58C"/>
</dbReference>
<dbReference type="PROSITE" id="PS51257">
    <property type="entry name" value="PROKAR_LIPOPROTEIN"/>
    <property type="match status" value="1"/>
</dbReference>
<dbReference type="EMBL" id="CP117880">
    <property type="protein sequence ID" value="WDF67057.1"/>
    <property type="molecule type" value="Genomic_DNA"/>
</dbReference>
<evidence type="ECO:0000313" key="3">
    <source>
        <dbReference type="Proteomes" id="UP001221558"/>
    </source>
</evidence>
<dbReference type="Proteomes" id="UP001221558">
    <property type="component" value="Chromosome"/>
</dbReference>
<dbReference type="InterPro" id="IPR008979">
    <property type="entry name" value="Galactose-bd-like_sf"/>
</dbReference>
<dbReference type="Pfam" id="PF16391">
    <property type="entry name" value="DUF5000"/>
    <property type="match status" value="1"/>
</dbReference>
<evidence type="ECO:0000313" key="2">
    <source>
        <dbReference type="EMBL" id="WDF67057.1"/>
    </source>
</evidence>
<dbReference type="Pfam" id="PF16323">
    <property type="entry name" value="DUF4959"/>
    <property type="match status" value="1"/>
</dbReference>
<dbReference type="RefSeq" id="WP_274265793.1">
    <property type="nucleotide sequence ID" value="NZ_CP117880.1"/>
</dbReference>
<dbReference type="InterPro" id="IPR033431">
    <property type="entry name" value="DUF5126"/>
</dbReference>
<organism evidence="2 3">
    <name type="scientific">Sphingobacterium oryzagri</name>
    <dbReference type="NCBI Taxonomy" id="3025669"/>
    <lineage>
        <taxon>Bacteria</taxon>
        <taxon>Pseudomonadati</taxon>
        <taxon>Bacteroidota</taxon>
        <taxon>Sphingobacteriia</taxon>
        <taxon>Sphingobacteriales</taxon>
        <taxon>Sphingobacteriaceae</taxon>
        <taxon>Sphingobacterium</taxon>
    </lineage>
</organism>